<sequence>MSSVVKSVCNCGPTISLPFQGNTRFSRSIEYHAKFVITFLWVMWKVKIGIGWNIPHFLELFPCDQVSKSHRGIYGIQWERWILSKPTFNLM</sequence>
<dbReference type="AlphaFoldDB" id="A0AAV4QAD3"/>
<protein>
    <submittedName>
        <fullName evidence="1">Uncharacterized protein</fullName>
    </submittedName>
</protein>
<dbReference type="Proteomes" id="UP001054945">
    <property type="component" value="Unassembled WGS sequence"/>
</dbReference>
<reference evidence="1 2" key="1">
    <citation type="submission" date="2021-06" db="EMBL/GenBank/DDBJ databases">
        <title>Caerostris extrusa draft genome.</title>
        <authorList>
            <person name="Kono N."/>
            <person name="Arakawa K."/>
        </authorList>
    </citation>
    <scope>NUCLEOTIDE SEQUENCE [LARGE SCALE GENOMIC DNA]</scope>
</reference>
<dbReference type="EMBL" id="BPLR01005862">
    <property type="protein sequence ID" value="GIY05624.1"/>
    <property type="molecule type" value="Genomic_DNA"/>
</dbReference>
<gene>
    <name evidence="1" type="ORF">CEXT_715361</name>
</gene>
<organism evidence="1 2">
    <name type="scientific">Caerostris extrusa</name>
    <name type="common">Bark spider</name>
    <name type="synonym">Caerostris bankana</name>
    <dbReference type="NCBI Taxonomy" id="172846"/>
    <lineage>
        <taxon>Eukaryota</taxon>
        <taxon>Metazoa</taxon>
        <taxon>Ecdysozoa</taxon>
        <taxon>Arthropoda</taxon>
        <taxon>Chelicerata</taxon>
        <taxon>Arachnida</taxon>
        <taxon>Araneae</taxon>
        <taxon>Araneomorphae</taxon>
        <taxon>Entelegynae</taxon>
        <taxon>Araneoidea</taxon>
        <taxon>Araneidae</taxon>
        <taxon>Caerostris</taxon>
    </lineage>
</organism>
<evidence type="ECO:0000313" key="1">
    <source>
        <dbReference type="EMBL" id="GIY05624.1"/>
    </source>
</evidence>
<comment type="caution">
    <text evidence="1">The sequence shown here is derived from an EMBL/GenBank/DDBJ whole genome shotgun (WGS) entry which is preliminary data.</text>
</comment>
<accession>A0AAV4QAD3</accession>
<keyword evidence="2" id="KW-1185">Reference proteome</keyword>
<evidence type="ECO:0000313" key="2">
    <source>
        <dbReference type="Proteomes" id="UP001054945"/>
    </source>
</evidence>
<name>A0AAV4QAD3_CAEEX</name>
<proteinExistence type="predicted"/>